<gene>
    <name evidence="1" type="ORF">SAMN05216464_111115</name>
</gene>
<name>A0A1G7H8P7_9SPHI</name>
<sequence>MMVTSHDETIALFQDATRDSGVPDADLHGFALGKLPTAEAKYKLSASTKYADDLILIEFDGIAKAFLNKGCSVK</sequence>
<accession>A0A1G7H8P7</accession>
<evidence type="ECO:0000313" key="1">
    <source>
        <dbReference type="EMBL" id="SDE96810.1"/>
    </source>
</evidence>
<dbReference type="Proteomes" id="UP000199072">
    <property type="component" value="Unassembled WGS sequence"/>
</dbReference>
<dbReference type="EMBL" id="FNAI01000011">
    <property type="protein sequence ID" value="SDE96810.1"/>
    <property type="molecule type" value="Genomic_DNA"/>
</dbReference>
<protein>
    <submittedName>
        <fullName evidence="1">Uncharacterized protein</fullName>
    </submittedName>
</protein>
<keyword evidence="2" id="KW-1185">Reference proteome</keyword>
<proteinExistence type="predicted"/>
<reference evidence="1 2" key="1">
    <citation type="submission" date="2016-10" db="EMBL/GenBank/DDBJ databases">
        <authorList>
            <person name="de Groot N.N."/>
        </authorList>
    </citation>
    <scope>NUCLEOTIDE SEQUENCE [LARGE SCALE GENOMIC DNA]</scope>
    <source>
        <strain evidence="1 2">47C3B</strain>
    </source>
</reference>
<dbReference type="AlphaFoldDB" id="A0A1G7H8P7"/>
<evidence type="ECO:0000313" key="2">
    <source>
        <dbReference type="Proteomes" id="UP000199072"/>
    </source>
</evidence>
<organism evidence="1 2">
    <name type="scientific">Mucilaginibacter pineti</name>
    <dbReference type="NCBI Taxonomy" id="1391627"/>
    <lineage>
        <taxon>Bacteria</taxon>
        <taxon>Pseudomonadati</taxon>
        <taxon>Bacteroidota</taxon>
        <taxon>Sphingobacteriia</taxon>
        <taxon>Sphingobacteriales</taxon>
        <taxon>Sphingobacteriaceae</taxon>
        <taxon>Mucilaginibacter</taxon>
    </lineage>
</organism>